<dbReference type="PANTHER" id="PTHR13102">
    <property type="entry name" value="NUCLEOLAR PROTEIN 9"/>
    <property type="match status" value="1"/>
</dbReference>
<organism evidence="2">
    <name type="scientific">Encephalitozoon cuniculi</name>
    <name type="common">Microsporidian parasite</name>
    <dbReference type="NCBI Taxonomy" id="6035"/>
    <lineage>
        <taxon>Eukaryota</taxon>
        <taxon>Fungi</taxon>
        <taxon>Fungi incertae sedis</taxon>
        <taxon>Microsporidia</taxon>
        <taxon>Unikaryonidae</taxon>
        <taxon>Encephalitozoon</taxon>
    </lineage>
</organism>
<dbReference type="EMBL" id="KC513622">
    <property type="protein sequence ID" value="AGE96545.1"/>
    <property type="molecule type" value="Genomic_DNA"/>
</dbReference>
<dbReference type="GO" id="GO:0003723">
    <property type="term" value="F:RNA binding"/>
    <property type="evidence" value="ECO:0007669"/>
    <property type="project" value="InterPro"/>
</dbReference>
<dbReference type="SUPFAM" id="SSF48371">
    <property type="entry name" value="ARM repeat"/>
    <property type="match status" value="1"/>
</dbReference>
<accession>M1KBI4</accession>
<protein>
    <recommendedName>
        <fullName evidence="3">PUM-HD domain-containing protein</fullName>
    </recommendedName>
</protein>
<evidence type="ECO:0000256" key="1">
    <source>
        <dbReference type="SAM" id="MobiDB-lite"/>
    </source>
</evidence>
<dbReference type="GO" id="GO:0030686">
    <property type="term" value="C:90S preribosome"/>
    <property type="evidence" value="ECO:0007669"/>
    <property type="project" value="TreeGrafter"/>
</dbReference>
<proteinExistence type="predicted"/>
<name>M1KBI4_ENCCN</name>
<dbReference type="PANTHER" id="PTHR13102:SF0">
    <property type="entry name" value="NUCLEOLAR PROTEIN 9"/>
    <property type="match status" value="1"/>
</dbReference>
<dbReference type="GO" id="GO:0030688">
    <property type="term" value="C:preribosome, small subunit precursor"/>
    <property type="evidence" value="ECO:0007669"/>
    <property type="project" value="TreeGrafter"/>
</dbReference>
<dbReference type="AlphaFoldDB" id="M1KBI4"/>
<dbReference type="VEuPathDB" id="MicrosporidiaDB:ECU06_0170"/>
<dbReference type="VEuPathDB" id="MicrosporidiaDB:AEWQ_060100"/>
<dbReference type="VEuPathDB" id="MicrosporidiaDB:M970_060110"/>
<dbReference type="Gene3D" id="1.25.10.10">
    <property type="entry name" value="Leucine-rich Repeat Variant"/>
    <property type="match status" value="2"/>
</dbReference>
<dbReference type="GO" id="GO:0000056">
    <property type="term" value="P:ribosomal small subunit export from nucleus"/>
    <property type="evidence" value="ECO:0007669"/>
    <property type="project" value="TreeGrafter"/>
</dbReference>
<feature type="region of interest" description="Disordered" evidence="1">
    <location>
        <begin position="415"/>
        <end position="435"/>
    </location>
</feature>
<dbReference type="GO" id="GO:0000472">
    <property type="term" value="P:endonucleolytic cleavage to generate mature 5'-end of SSU-rRNA from (SSU-rRNA, 5.8S rRNA, LSU-rRNA)"/>
    <property type="evidence" value="ECO:0007669"/>
    <property type="project" value="TreeGrafter"/>
</dbReference>
<reference evidence="2" key="1">
    <citation type="journal article" date="2013" name="Eukaryot. Cell">
        <title>Extremely Reduced Levels of Heterozygosity in the Vertebrate Pathogen Encephalitozoon cuniculi.</title>
        <authorList>
            <person name="Selman M."/>
            <person name="Sak B."/>
            <person name="Kvac M."/>
            <person name="Farinelli L."/>
            <person name="Weiss L.M."/>
            <person name="Corradi N."/>
        </authorList>
    </citation>
    <scope>NUCLEOTIDE SEQUENCE</scope>
</reference>
<evidence type="ECO:0008006" key="3">
    <source>
        <dbReference type="Google" id="ProtNLM"/>
    </source>
</evidence>
<sequence length="435" mass="50530">MNNLKEYIKNIDFETVDDSEVLHNVYNEIDGHERELMLSTETAYQIESLIRKSNSKQVLAFFKKLDVEELMSKKLGSRVLEVIYDAIFDMIYIQRQDIDVDTLMRPVENVLKTKFSDTNGTHIIRKLFQLVSGKRILGDKVQSFASIRPGHIEKYKEAIVELIPSLSKEDAFVTLLIYTYCYRSKIIIHEAAKHHFTPEGVCNPSMSYFFEKIVKLAGKKTRRYIFERIKGKVMELCRDRYGNYFIGEFILCHYEKADYFFDAIDMAEFGKNSNIIMKLTHALLKARSYSNIDKVMKSFYMESEDDVISHTFGGVEGNFKQKYAPMLCELMKLPNECNYGINAAFRRKFSSRWLRSKGGIELLRGYYEGTDDSRSKKNFTKRVEEHLPLIANGRECNAILKFMRMHGSQKAAKAMKRDNSPSKRMALNGPRIFSA</sequence>
<dbReference type="GO" id="GO:0005730">
    <property type="term" value="C:nucleolus"/>
    <property type="evidence" value="ECO:0007669"/>
    <property type="project" value="TreeGrafter"/>
</dbReference>
<dbReference type="GO" id="GO:0000447">
    <property type="term" value="P:endonucleolytic cleavage in ITS1 to separate SSU-rRNA from 5.8S rRNA and LSU-rRNA from tricistronic rRNA transcript (SSU-rRNA, 5.8S rRNA, LSU-rRNA)"/>
    <property type="evidence" value="ECO:0007669"/>
    <property type="project" value="TreeGrafter"/>
</dbReference>
<dbReference type="VEuPathDB" id="MicrosporidiaDB:AEWR_060110"/>
<dbReference type="InterPro" id="IPR011989">
    <property type="entry name" value="ARM-like"/>
</dbReference>
<dbReference type="InterPro" id="IPR016024">
    <property type="entry name" value="ARM-type_fold"/>
</dbReference>
<dbReference type="GO" id="GO:0000480">
    <property type="term" value="P:endonucleolytic cleavage in 5'-ETS of tricistronic rRNA transcript (SSU-rRNA, 5.8S rRNA, LSU-rRNA)"/>
    <property type="evidence" value="ECO:0007669"/>
    <property type="project" value="TreeGrafter"/>
</dbReference>
<dbReference type="InterPro" id="IPR040000">
    <property type="entry name" value="NOP9"/>
</dbReference>
<dbReference type="VEuPathDB" id="MicrosporidiaDB:AEWD_060110"/>
<gene>
    <name evidence="2" type="ORF">ECU06_0170</name>
</gene>
<evidence type="ECO:0000313" key="2">
    <source>
        <dbReference type="EMBL" id="AGE96545.1"/>
    </source>
</evidence>